<organism evidence="12 13">
    <name type="scientific">Sphagnum jensenii</name>
    <dbReference type="NCBI Taxonomy" id="128206"/>
    <lineage>
        <taxon>Eukaryota</taxon>
        <taxon>Viridiplantae</taxon>
        <taxon>Streptophyta</taxon>
        <taxon>Embryophyta</taxon>
        <taxon>Bryophyta</taxon>
        <taxon>Sphagnophytina</taxon>
        <taxon>Sphagnopsida</taxon>
        <taxon>Sphagnales</taxon>
        <taxon>Sphagnaceae</taxon>
        <taxon>Sphagnum</taxon>
    </lineage>
</organism>
<dbReference type="Pfam" id="PF00155">
    <property type="entry name" value="Aminotran_1_2"/>
    <property type="match status" value="1"/>
</dbReference>
<keyword evidence="8" id="KW-0746">Sphingolipid metabolism</keyword>
<evidence type="ECO:0000256" key="10">
    <source>
        <dbReference type="ARBA" id="ARBA00023315"/>
    </source>
</evidence>
<evidence type="ECO:0000313" key="12">
    <source>
        <dbReference type="EMBL" id="CAK9266588.1"/>
    </source>
</evidence>
<keyword evidence="6" id="KW-0808">Transferase</keyword>
<dbReference type="SUPFAM" id="SSF53383">
    <property type="entry name" value="PLP-dependent transferases"/>
    <property type="match status" value="1"/>
</dbReference>
<reference evidence="12" key="1">
    <citation type="submission" date="2024-02" db="EMBL/GenBank/DDBJ databases">
        <authorList>
            <consortium name="ELIXIR-Norway"/>
            <consortium name="Elixir Norway"/>
        </authorList>
    </citation>
    <scope>NUCLEOTIDE SEQUENCE</scope>
</reference>
<dbReference type="Gene3D" id="3.90.1150.10">
    <property type="entry name" value="Aspartate Aminotransferase, domain 1"/>
    <property type="match status" value="1"/>
</dbReference>
<comment type="cofactor">
    <cofactor evidence="1">
        <name>pyridoxal 5'-phosphate</name>
        <dbReference type="ChEBI" id="CHEBI:597326"/>
    </cofactor>
</comment>
<dbReference type="PANTHER" id="PTHR13693:SF2">
    <property type="entry name" value="SERINE PALMITOYLTRANSFERASE 1"/>
    <property type="match status" value="1"/>
</dbReference>
<evidence type="ECO:0000313" key="13">
    <source>
        <dbReference type="Proteomes" id="UP001497444"/>
    </source>
</evidence>
<dbReference type="EMBL" id="OZ020113">
    <property type="protein sequence ID" value="CAK9266588.1"/>
    <property type="molecule type" value="Genomic_DNA"/>
</dbReference>
<keyword evidence="13" id="KW-1185">Reference proteome</keyword>
<protein>
    <recommendedName>
        <fullName evidence="5">serine C-palmitoyltransferase</fullName>
        <ecNumber evidence="5">2.3.1.50</ecNumber>
    </recommendedName>
</protein>
<proteinExistence type="inferred from homology"/>
<gene>
    <name evidence="12" type="ORF">CSSPJE1EN1_LOCUS12066</name>
</gene>
<evidence type="ECO:0000256" key="7">
    <source>
        <dbReference type="ARBA" id="ARBA00022898"/>
    </source>
</evidence>
<evidence type="ECO:0000256" key="8">
    <source>
        <dbReference type="ARBA" id="ARBA00022919"/>
    </source>
</evidence>
<evidence type="ECO:0000256" key="3">
    <source>
        <dbReference type="ARBA" id="ARBA00004991"/>
    </source>
</evidence>
<dbReference type="InterPro" id="IPR004839">
    <property type="entry name" value="Aminotransferase_I/II_large"/>
</dbReference>
<dbReference type="PANTHER" id="PTHR13693">
    <property type="entry name" value="CLASS II AMINOTRANSFERASE/8-AMINO-7-OXONONANOATE SYNTHASE"/>
    <property type="match status" value="1"/>
</dbReference>
<evidence type="ECO:0000256" key="9">
    <source>
        <dbReference type="ARBA" id="ARBA00023098"/>
    </source>
</evidence>
<comment type="pathway">
    <text evidence="3">Sphingolipid metabolism.</text>
</comment>
<name>A0ABP0WI87_9BRYO</name>
<comment type="similarity">
    <text evidence="4">Belongs to the class-II pyridoxal-phosphate-dependent aminotransferase family.</text>
</comment>
<keyword evidence="7" id="KW-0663">Pyridoxal phosphate</keyword>
<feature type="domain" description="Aminotransferase class I/classII large" evidence="11">
    <location>
        <begin position="115"/>
        <end position="471"/>
    </location>
</feature>
<evidence type="ECO:0000256" key="6">
    <source>
        <dbReference type="ARBA" id="ARBA00022679"/>
    </source>
</evidence>
<comment type="pathway">
    <text evidence="2">Lipid metabolism; sphingolipid metabolism.</text>
</comment>
<dbReference type="InterPro" id="IPR015424">
    <property type="entry name" value="PyrdxlP-dep_Trfase"/>
</dbReference>
<sequence length="489" mass="53393">MSIIRMNQMLVKRTMSLWFDTLVSLLDAPLADAVIFGVHIDGHLFLETLLVVVIAFLLLQKSYQPEKRPLTEQEIDQLCDEWTPEPLHPPITKEMELSPPVLESAAGPHTVVNGKDVINLSSANYLGLIGHPKIKEACNAALEKYGVGACGPRGFYGTIDVHMDLEAKIAQFMGTPDSILYSYGLATVSSVIPAFCKRGDLILADEGVNWGIQNGLFLSRSTVRYFKHNDMASLEALLEDVRQEDRRKKKVLNRRFIVVEAIYQNSGEMVPLDTVVRLKEKYLFRVLVDESNSIGVLGKTGRGLSEHFNIPVEKIDIITSAMGHSLASVGGFCTGSAKVVDHQRLSGAGYCFSAALPPFLASASITALELLEDNPVLLTRLRRNISFFRSKLATIPGVVVGGHALSPLIFLHLQRSGSFAEDSVILQQIVDKMLEEGVLLSASKRSLLDKCKLGAGIRIMVTASHTEAELLSVSSSLGNVIQSVVAAQS</sequence>
<evidence type="ECO:0000256" key="2">
    <source>
        <dbReference type="ARBA" id="ARBA00004760"/>
    </source>
</evidence>
<keyword evidence="9" id="KW-0443">Lipid metabolism</keyword>
<dbReference type="InterPro" id="IPR050087">
    <property type="entry name" value="AON_synthase_class-II"/>
</dbReference>
<evidence type="ECO:0000256" key="5">
    <source>
        <dbReference type="ARBA" id="ARBA00013220"/>
    </source>
</evidence>
<evidence type="ECO:0000256" key="4">
    <source>
        <dbReference type="ARBA" id="ARBA00008392"/>
    </source>
</evidence>
<dbReference type="InterPro" id="IPR015422">
    <property type="entry name" value="PyrdxlP-dep_Trfase_small"/>
</dbReference>
<keyword evidence="10" id="KW-0012">Acyltransferase</keyword>
<dbReference type="InterPro" id="IPR015421">
    <property type="entry name" value="PyrdxlP-dep_Trfase_major"/>
</dbReference>
<dbReference type="Proteomes" id="UP001497444">
    <property type="component" value="Chromosome 18"/>
</dbReference>
<evidence type="ECO:0000259" key="11">
    <source>
        <dbReference type="Pfam" id="PF00155"/>
    </source>
</evidence>
<dbReference type="Gene3D" id="3.40.640.10">
    <property type="entry name" value="Type I PLP-dependent aspartate aminotransferase-like (Major domain)"/>
    <property type="match status" value="1"/>
</dbReference>
<accession>A0ABP0WI87</accession>
<evidence type="ECO:0000256" key="1">
    <source>
        <dbReference type="ARBA" id="ARBA00001933"/>
    </source>
</evidence>
<dbReference type="EC" id="2.3.1.50" evidence="5"/>